<dbReference type="STRING" id="1068978.AMETH_3392"/>
<protein>
    <submittedName>
        <fullName evidence="1">NAD-dependent epimerase/dehydratase</fullName>
    </submittedName>
</protein>
<evidence type="ECO:0000313" key="1">
    <source>
        <dbReference type="EMBL" id="AIJ23484.1"/>
    </source>
</evidence>
<reference evidence="1 2" key="1">
    <citation type="submission" date="2014-07" db="EMBL/GenBank/DDBJ databases">
        <title>Whole Genome Sequence of the Amycolatopsis methanolica 239.</title>
        <authorList>
            <person name="Tang B."/>
        </authorList>
    </citation>
    <scope>NUCLEOTIDE SEQUENCE [LARGE SCALE GENOMIC DNA]</scope>
    <source>
        <strain evidence="1 2">239</strain>
    </source>
</reference>
<dbReference type="eggNOG" id="COG0451">
    <property type="taxonomic scope" value="Bacteria"/>
</dbReference>
<dbReference type="AlphaFoldDB" id="A0A076MS33"/>
<name>A0A076MS33_AMYME</name>
<dbReference type="RefSeq" id="WP_017982318.1">
    <property type="nucleotide sequence ID" value="NZ_AQUL01000001.1"/>
</dbReference>
<accession>A0A076MS33</accession>
<proteinExistence type="predicted"/>
<dbReference type="PATRIC" id="fig|1068978.7.peg.3626"/>
<organism evidence="1 2">
    <name type="scientific">Amycolatopsis methanolica 239</name>
    <dbReference type="NCBI Taxonomy" id="1068978"/>
    <lineage>
        <taxon>Bacteria</taxon>
        <taxon>Bacillati</taxon>
        <taxon>Actinomycetota</taxon>
        <taxon>Actinomycetes</taxon>
        <taxon>Pseudonocardiales</taxon>
        <taxon>Pseudonocardiaceae</taxon>
        <taxon>Amycolatopsis</taxon>
        <taxon>Amycolatopsis methanolica group</taxon>
    </lineage>
</organism>
<evidence type="ECO:0000313" key="2">
    <source>
        <dbReference type="Proteomes" id="UP000062973"/>
    </source>
</evidence>
<keyword evidence="2" id="KW-1185">Reference proteome</keyword>
<gene>
    <name evidence="1" type="ORF">AMETH_3392</name>
</gene>
<dbReference type="HOGENOM" id="CLU_184503_0_0_11"/>
<dbReference type="Proteomes" id="UP000062973">
    <property type="component" value="Chromosome"/>
</dbReference>
<dbReference type="KEGG" id="amq:AMETH_3392"/>
<sequence length="70" mass="7678">MRVRDIAEAIGRHLGVPVRSIPAEQAAGRFGPLMSIDNPLSNLDTRRLLGWEPVHPTLMTDLGEGHYFAG</sequence>
<dbReference type="EMBL" id="CP009110">
    <property type="protein sequence ID" value="AIJ23484.1"/>
    <property type="molecule type" value="Genomic_DNA"/>
</dbReference>